<accession>A0A6A5YE63</accession>
<evidence type="ECO:0000313" key="4">
    <source>
        <dbReference type="Proteomes" id="UP000799770"/>
    </source>
</evidence>
<feature type="compositionally biased region" description="Basic and acidic residues" evidence="1">
    <location>
        <begin position="104"/>
        <end position="114"/>
    </location>
</feature>
<keyword evidence="4" id="KW-1185">Reference proteome</keyword>
<gene>
    <name evidence="3" type="ORF">BDV96DRAFT_655524</name>
</gene>
<feature type="region of interest" description="Disordered" evidence="1">
    <location>
        <begin position="58"/>
        <end position="123"/>
    </location>
</feature>
<evidence type="ECO:0000313" key="3">
    <source>
        <dbReference type="EMBL" id="KAF2105579.1"/>
    </source>
</evidence>
<dbReference type="OrthoDB" id="10558915at2759"/>
<protein>
    <submittedName>
        <fullName evidence="3">Uncharacterized protein</fullName>
    </submittedName>
</protein>
<sequence length="123" mass="13501">MSYANLLFAPCILVECIASCFKWNKRNKRIEREGRMANGIDPEDSNDPEYRAWHEKHFGEGSKGNANSGTPSAIAINDGTQSGTSPGAEKEEEVHIQPSPLEEMTAKKNDHSDPAAKPSMLDV</sequence>
<reference evidence="3" key="1">
    <citation type="journal article" date="2020" name="Stud. Mycol.">
        <title>101 Dothideomycetes genomes: a test case for predicting lifestyles and emergence of pathogens.</title>
        <authorList>
            <person name="Haridas S."/>
            <person name="Albert R."/>
            <person name="Binder M."/>
            <person name="Bloem J."/>
            <person name="Labutti K."/>
            <person name="Salamov A."/>
            <person name="Andreopoulos B."/>
            <person name="Baker S."/>
            <person name="Barry K."/>
            <person name="Bills G."/>
            <person name="Bluhm B."/>
            <person name="Cannon C."/>
            <person name="Castanera R."/>
            <person name="Culley D."/>
            <person name="Daum C."/>
            <person name="Ezra D."/>
            <person name="Gonzalez J."/>
            <person name="Henrissat B."/>
            <person name="Kuo A."/>
            <person name="Liang C."/>
            <person name="Lipzen A."/>
            <person name="Lutzoni F."/>
            <person name="Magnuson J."/>
            <person name="Mondo S."/>
            <person name="Nolan M."/>
            <person name="Ohm R."/>
            <person name="Pangilinan J."/>
            <person name="Park H.-J."/>
            <person name="Ramirez L."/>
            <person name="Alfaro M."/>
            <person name="Sun H."/>
            <person name="Tritt A."/>
            <person name="Yoshinaga Y."/>
            <person name="Zwiers L.-H."/>
            <person name="Turgeon B."/>
            <person name="Goodwin S."/>
            <person name="Spatafora J."/>
            <person name="Crous P."/>
            <person name="Grigoriev I."/>
        </authorList>
    </citation>
    <scope>NUCLEOTIDE SEQUENCE</scope>
    <source>
        <strain evidence="3">CBS 627.86</strain>
    </source>
</reference>
<dbReference type="AlphaFoldDB" id="A0A6A5YE63"/>
<keyword evidence="2" id="KW-0732">Signal</keyword>
<feature type="chain" id="PRO_5025610412" evidence="2">
    <location>
        <begin position="19"/>
        <end position="123"/>
    </location>
</feature>
<evidence type="ECO:0000256" key="2">
    <source>
        <dbReference type="SAM" id="SignalP"/>
    </source>
</evidence>
<proteinExistence type="predicted"/>
<evidence type="ECO:0000256" key="1">
    <source>
        <dbReference type="SAM" id="MobiDB-lite"/>
    </source>
</evidence>
<dbReference type="EMBL" id="ML977377">
    <property type="protein sequence ID" value="KAF2105579.1"/>
    <property type="molecule type" value="Genomic_DNA"/>
</dbReference>
<dbReference type="Proteomes" id="UP000799770">
    <property type="component" value="Unassembled WGS sequence"/>
</dbReference>
<feature type="signal peptide" evidence="2">
    <location>
        <begin position="1"/>
        <end position="18"/>
    </location>
</feature>
<name>A0A6A5YE63_9PLEO</name>
<organism evidence="3 4">
    <name type="scientific">Lophiotrema nucula</name>
    <dbReference type="NCBI Taxonomy" id="690887"/>
    <lineage>
        <taxon>Eukaryota</taxon>
        <taxon>Fungi</taxon>
        <taxon>Dikarya</taxon>
        <taxon>Ascomycota</taxon>
        <taxon>Pezizomycotina</taxon>
        <taxon>Dothideomycetes</taxon>
        <taxon>Pleosporomycetidae</taxon>
        <taxon>Pleosporales</taxon>
        <taxon>Lophiotremataceae</taxon>
        <taxon>Lophiotrema</taxon>
    </lineage>
</organism>